<protein>
    <submittedName>
        <fullName evidence="5">Phage integrase family protein</fullName>
    </submittedName>
</protein>
<dbReference type="GO" id="GO:0003677">
    <property type="term" value="F:DNA binding"/>
    <property type="evidence" value="ECO:0007669"/>
    <property type="project" value="UniProtKB-KW"/>
</dbReference>
<keyword evidence="3" id="KW-0233">DNA recombination</keyword>
<comment type="similarity">
    <text evidence="1">Belongs to the 'phage' integrase family.</text>
</comment>
<dbReference type="CDD" id="cd01185">
    <property type="entry name" value="INTN1_C_like"/>
    <property type="match status" value="1"/>
</dbReference>
<dbReference type="Proteomes" id="UP000294848">
    <property type="component" value="Unassembled WGS sequence"/>
</dbReference>
<dbReference type="RefSeq" id="WP_133462959.1">
    <property type="nucleotide sequence ID" value="NZ_SNWI01000001.1"/>
</dbReference>
<evidence type="ECO:0000256" key="2">
    <source>
        <dbReference type="ARBA" id="ARBA00023125"/>
    </source>
</evidence>
<dbReference type="InterPro" id="IPR050090">
    <property type="entry name" value="Tyrosine_recombinase_XerCD"/>
</dbReference>
<proteinExistence type="inferred from homology"/>
<dbReference type="OrthoDB" id="1493636at2"/>
<dbReference type="EMBL" id="SNWI01000001">
    <property type="protein sequence ID" value="TDO04804.1"/>
    <property type="molecule type" value="Genomic_DNA"/>
</dbReference>
<accession>A0A4R6H9L8</accession>
<dbReference type="Pfam" id="PF13102">
    <property type="entry name" value="Phage_int_SAM_5"/>
    <property type="match status" value="1"/>
</dbReference>
<feature type="domain" description="Tyr recombinase" evidence="4">
    <location>
        <begin position="218"/>
        <end position="392"/>
    </location>
</feature>
<dbReference type="InterPro" id="IPR025269">
    <property type="entry name" value="SAM-like_dom"/>
</dbReference>
<dbReference type="Pfam" id="PF17293">
    <property type="entry name" value="Arm-DNA-bind_5"/>
    <property type="match status" value="1"/>
</dbReference>
<dbReference type="InterPro" id="IPR035386">
    <property type="entry name" value="Arm-DNA-bind_5"/>
</dbReference>
<dbReference type="InterPro" id="IPR010998">
    <property type="entry name" value="Integrase_recombinase_N"/>
</dbReference>
<dbReference type="Gene3D" id="1.10.150.130">
    <property type="match status" value="1"/>
</dbReference>
<dbReference type="PANTHER" id="PTHR30349">
    <property type="entry name" value="PHAGE INTEGRASE-RELATED"/>
    <property type="match status" value="1"/>
</dbReference>
<dbReference type="GO" id="GO:0006310">
    <property type="term" value="P:DNA recombination"/>
    <property type="evidence" value="ECO:0007669"/>
    <property type="project" value="UniProtKB-KW"/>
</dbReference>
<dbReference type="GO" id="GO:0015074">
    <property type="term" value="P:DNA integration"/>
    <property type="evidence" value="ECO:0007669"/>
    <property type="project" value="InterPro"/>
</dbReference>
<reference evidence="5 6" key="1">
    <citation type="submission" date="2019-03" db="EMBL/GenBank/DDBJ databases">
        <title>Freshwater and sediment microbial communities from various areas in North America, analyzing microbe dynamics in response to fracking.</title>
        <authorList>
            <person name="Lamendella R."/>
        </authorList>
    </citation>
    <scope>NUCLEOTIDE SEQUENCE [LARGE SCALE GENOMIC DNA]</scope>
    <source>
        <strain evidence="5 6">114D</strain>
    </source>
</reference>
<dbReference type="PANTHER" id="PTHR30349:SF64">
    <property type="entry name" value="PROPHAGE INTEGRASE INTD-RELATED"/>
    <property type="match status" value="1"/>
</dbReference>
<sequence length="406" mass="46023">MKQVVKVSFYLKKNQAKSDNQCPVMARLSVGKSSETVFSTKMCVPVSIWSSGRATGKSSTAIELNRRLDEIRASALSHYRELSAVKEKVTAEQVKNHLLGMASGQETLLAYFRRHNENFDKRVGINRKKGSAKSYWNAFNHVTAFIKSKYKLSDIPFTALDRSFIDKFDLYLRVDCALAQGTIVVITTRLNTIIKKAIAEGIITSNPFAGYVAERPERIQKYLTQQELKALMTTPLTKPHHYLIRDLFLFSCYTGIPYSDMCKLTDEELELAADGELWIKTSRVKTGMDYDLPLLDIPLQILERYRGIADGGRLLPMYSNSELNRELKTVARTCGIHRRITFHQGRHTYASEITLSQGVPIETVSRMLGHGQIKTTQIYAKITNDKIAEDMKALDDRICGKFKFAI</sequence>
<evidence type="ECO:0000313" key="5">
    <source>
        <dbReference type="EMBL" id="TDO04804.1"/>
    </source>
</evidence>
<evidence type="ECO:0000313" key="6">
    <source>
        <dbReference type="Proteomes" id="UP000294848"/>
    </source>
</evidence>
<dbReference type="AlphaFoldDB" id="A0A4R6H9L8"/>
<evidence type="ECO:0000259" key="4">
    <source>
        <dbReference type="PROSITE" id="PS51898"/>
    </source>
</evidence>
<comment type="caution">
    <text evidence="5">The sequence shown here is derived from an EMBL/GenBank/DDBJ whole genome shotgun (WGS) entry which is preliminary data.</text>
</comment>
<dbReference type="InterPro" id="IPR013762">
    <property type="entry name" value="Integrase-like_cat_sf"/>
</dbReference>
<dbReference type="Pfam" id="PF00589">
    <property type="entry name" value="Phage_integrase"/>
    <property type="match status" value="1"/>
</dbReference>
<dbReference type="InterPro" id="IPR002104">
    <property type="entry name" value="Integrase_catalytic"/>
</dbReference>
<dbReference type="PROSITE" id="PS51898">
    <property type="entry name" value="TYR_RECOMBINASE"/>
    <property type="match status" value="1"/>
</dbReference>
<dbReference type="Gene3D" id="1.10.443.10">
    <property type="entry name" value="Intergrase catalytic core"/>
    <property type="match status" value="1"/>
</dbReference>
<evidence type="ECO:0000256" key="1">
    <source>
        <dbReference type="ARBA" id="ARBA00008857"/>
    </source>
</evidence>
<gene>
    <name evidence="5" type="ORF">DET52_101152</name>
</gene>
<dbReference type="InterPro" id="IPR011010">
    <property type="entry name" value="DNA_brk_join_enz"/>
</dbReference>
<dbReference type="SUPFAM" id="SSF56349">
    <property type="entry name" value="DNA breaking-rejoining enzymes"/>
    <property type="match status" value="1"/>
</dbReference>
<name>A0A4R6H9L8_9BACT</name>
<evidence type="ECO:0000256" key="3">
    <source>
        <dbReference type="ARBA" id="ARBA00023172"/>
    </source>
</evidence>
<organism evidence="5 6">
    <name type="scientific">Sunxiuqinia elliptica</name>
    <dbReference type="NCBI Taxonomy" id="655355"/>
    <lineage>
        <taxon>Bacteria</taxon>
        <taxon>Pseudomonadati</taxon>
        <taxon>Bacteroidota</taxon>
        <taxon>Bacteroidia</taxon>
        <taxon>Marinilabiliales</taxon>
        <taxon>Prolixibacteraceae</taxon>
        <taxon>Sunxiuqinia</taxon>
    </lineage>
</organism>
<keyword evidence="2" id="KW-0238">DNA-binding</keyword>